<organism evidence="1 2">
    <name type="scientific">Eumeta variegata</name>
    <name type="common">Bagworm moth</name>
    <name type="synonym">Eumeta japonica</name>
    <dbReference type="NCBI Taxonomy" id="151549"/>
    <lineage>
        <taxon>Eukaryota</taxon>
        <taxon>Metazoa</taxon>
        <taxon>Ecdysozoa</taxon>
        <taxon>Arthropoda</taxon>
        <taxon>Hexapoda</taxon>
        <taxon>Insecta</taxon>
        <taxon>Pterygota</taxon>
        <taxon>Neoptera</taxon>
        <taxon>Endopterygota</taxon>
        <taxon>Lepidoptera</taxon>
        <taxon>Glossata</taxon>
        <taxon>Ditrysia</taxon>
        <taxon>Tineoidea</taxon>
        <taxon>Psychidae</taxon>
        <taxon>Oiketicinae</taxon>
        <taxon>Eumeta</taxon>
    </lineage>
</organism>
<comment type="caution">
    <text evidence="1">The sequence shown here is derived from an EMBL/GenBank/DDBJ whole genome shotgun (WGS) entry which is preliminary data.</text>
</comment>
<name>A0A4C1UYN3_EUMVA</name>
<dbReference type="Proteomes" id="UP000299102">
    <property type="component" value="Unassembled WGS sequence"/>
</dbReference>
<dbReference type="EMBL" id="BGZK01000245">
    <property type="protein sequence ID" value="GBP31350.1"/>
    <property type="molecule type" value="Genomic_DNA"/>
</dbReference>
<gene>
    <name evidence="1" type="ORF">EVAR_13469_1</name>
</gene>
<evidence type="ECO:0000313" key="2">
    <source>
        <dbReference type="Proteomes" id="UP000299102"/>
    </source>
</evidence>
<proteinExistence type="predicted"/>
<dbReference type="AlphaFoldDB" id="A0A4C1UYN3"/>
<dbReference type="OrthoDB" id="7490514at2759"/>
<evidence type="ECO:0000313" key="1">
    <source>
        <dbReference type="EMBL" id="GBP31350.1"/>
    </source>
</evidence>
<keyword evidence="2" id="KW-1185">Reference proteome</keyword>
<sequence>MFSVVSNVLRIPARLWSLPSDTWAGTRCERFKNGASTRIDSENGTEFENEVFGILTSQWCDIQNEESHFMSARAEPRVKASIILQEKDYSFLASVFKGCKIVVGADTAIESGIGIRIESETADGNQSETGIEPNCESSVSVSLLSPIGADISTHLMIEMSLLQEEIKAARTEIQKVRSATSRLTSTVGACNSRISDLAARVEAIESLSVSASYQ</sequence>
<reference evidence="1 2" key="1">
    <citation type="journal article" date="2019" name="Commun. Biol.">
        <title>The bagworm genome reveals a unique fibroin gene that provides high tensile strength.</title>
        <authorList>
            <person name="Kono N."/>
            <person name="Nakamura H."/>
            <person name="Ohtoshi R."/>
            <person name="Tomita M."/>
            <person name="Numata K."/>
            <person name="Arakawa K."/>
        </authorList>
    </citation>
    <scope>NUCLEOTIDE SEQUENCE [LARGE SCALE GENOMIC DNA]</scope>
</reference>
<accession>A0A4C1UYN3</accession>
<protein>
    <submittedName>
        <fullName evidence="1">Uncharacterized protein</fullName>
    </submittedName>
</protein>